<evidence type="ECO:0000256" key="2">
    <source>
        <dbReference type="ARBA" id="ARBA00022723"/>
    </source>
</evidence>
<dbReference type="GeneID" id="118269991"/>
<keyword evidence="2" id="KW-0479">Metal-binding</keyword>
<feature type="domain" description="DDE Tnp4" evidence="3">
    <location>
        <begin position="412"/>
        <end position="488"/>
    </location>
</feature>
<proteinExistence type="predicted"/>
<comment type="cofactor">
    <cofactor evidence="1">
        <name>a divalent metal cation</name>
        <dbReference type="ChEBI" id="CHEBI:60240"/>
    </cofactor>
</comment>
<dbReference type="Proteomes" id="UP000829999">
    <property type="component" value="Chromosome 30"/>
</dbReference>
<sequence length="528" mass="59620">MNFQTNKVSLPVRVMVINPLIPASQLFITKILSGVIFGRSQLVDLILLVYANEIDAAHVLGQELIACAFPCYNSVIVTSDLPTLADADVFCFMTHFVNPNKFDFKEDKDLDKDKANQQFDNFYLIIKIATSLGKPPTDKGPVKPAVDEDTGETIQPRKPIILTDGILTLDILMIVANTLPQDVMLFSTTPLRSIAKITLSEFLKVRCCDLNQAYVWAANDTVFHAEIVEPFLIEDKVVQSHWCDWNAMSPEMLETLGLEHINFNASWMKREFIEKMVTFSKANPYGSIFKAAELSRTLNAIWQPRCIDDNVSTSYTSVGVISDGSLGTIKGKIRGGSIPVELQVMAAIRYWGRHEIQEDCAEIHGMSQQTLSRTAKRVAIALASKSSIYIKMPSNLREETETIRKFEAIYLKICDIVCHWRGSTHDARIWRESSIKRRFEEREFKGKLIGDGGYPCTPYLLTPVLRPRNEAERRYNYSHIRTRNLVPYCKKFLQENVIDKAFIPALVDSETTSVFSSVDEGSYNSGSD</sequence>
<accession>A0A9R0EDD4</accession>
<reference evidence="5" key="1">
    <citation type="submission" date="2025-08" db="UniProtKB">
        <authorList>
            <consortium name="RefSeq"/>
        </authorList>
    </citation>
    <scope>IDENTIFICATION</scope>
    <source>
        <tissue evidence="5">Whole larval tissue</tissue>
    </source>
</reference>
<dbReference type="InterPro" id="IPR027806">
    <property type="entry name" value="HARBI1_dom"/>
</dbReference>
<dbReference type="RefSeq" id="XP_050563108.1">
    <property type="nucleotide sequence ID" value="XM_050707151.1"/>
</dbReference>
<gene>
    <name evidence="5" type="primary">LOC118269991</name>
</gene>
<organism evidence="4 5">
    <name type="scientific">Spodoptera frugiperda</name>
    <name type="common">Fall armyworm</name>
    <dbReference type="NCBI Taxonomy" id="7108"/>
    <lineage>
        <taxon>Eukaryota</taxon>
        <taxon>Metazoa</taxon>
        <taxon>Ecdysozoa</taxon>
        <taxon>Arthropoda</taxon>
        <taxon>Hexapoda</taxon>
        <taxon>Insecta</taxon>
        <taxon>Pterygota</taxon>
        <taxon>Neoptera</taxon>
        <taxon>Endopterygota</taxon>
        <taxon>Lepidoptera</taxon>
        <taxon>Glossata</taxon>
        <taxon>Ditrysia</taxon>
        <taxon>Noctuoidea</taxon>
        <taxon>Noctuidae</taxon>
        <taxon>Amphipyrinae</taxon>
        <taxon>Spodoptera</taxon>
    </lineage>
</organism>
<name>A0A9R0EDD4_SPOFR</name>
<evidence type="ECO:0000256" key="1">
    <source>
        <dbReference type="ARBA" id="ARBA00001968"/>
    </source>
</evidence>
<keyword evidence="4" id="KW-1185">Reference proteome</keyword>
<dbReference type="GO" id="GO:0046872">
    <property type="term" value="F:metal ion binding"/>
    <property type="evidence" value="ECO:0007669"/>
    <property type="project" value="UniProtKB-KW"/>
</dbReference>
<dbReference type="AlphaFoldDB" id="A0A9R0EDD4"/>
<evidence type="ECO:0000313" key="5">
    <source>
        <dbReference type="RefSeq" id="XP_050563108.1"/>
    </source>
</evidence>
<dbReference type="Pfam" id="PF13359">
    <property type="entry name" value="DDE_Tnp_4"/>
    <property type="match status" value="1"/>
</dbReference>
<protein>
    <submittedName>
        <fullName evidence="5">Uncharacterized protein LOC118269991</fullName>
    </submittedName>
</protein>
<dbReference type="Gene3D" id="3.40.50.720">
    <property type="entry name" value="NAD(P)-binding Rossmann-like Domain"/>
    <property type="match status" value="1"/>
</dbReference>
<evidence type="ECO:0000313" key="4">
    <source>
        <dbReference type="Proteomes" id="UP000829999"/>
    </source>
</evidence>
<evidence type="ECO:0000259" key="3">
    <source>
        <dbReference type="Pfam" id="PF13359"/>
    </source>
</evidence>
<dbReference type="OrthoDB" id="7450228at2759"/>